<dbReference type="EMBL" id="OIVN01000533">
    <property type="protein sequence ID" value="SPC81717.1"/>
    <property type="molecule type" value="Genomic_DNA"/>
</dbReference>
<organism evidence="1">
    <name type="scientific">Fagus sylvatica</name>
    <name type="common">Beechnut</name>
    <dbReference type="NCBI Taxonomy" id="28930"/>
    <lineage>
        <taxon>Eukaryota</taxon>
        <taxon>Viridiplantae</taxon>
        <taxon>Streptophyta</taxon>
        <taxon>Embryophyta</taxon>
        <taxon>Tracheophyta</taxon>
        <taxon>Spermatophyta</taxon>
        <taxon>Magnoliopsida</taxon>
        <taxon>eudicotyledons</taxon>
        <taxon>Gunneridae</taxon>
        <taxon>Pentapetalae</taxon>
        <taxon>rosids</taxon>
        <taxon>fabids</taxon>
        <taxon>Fagales</taxon>
        <taxon>Fagaceae</taxon>
        <taxon>Fagus</taxon>
    </lineage>
</organism>
<proteinExistence type="predicted"/>
<name>A0A2N9ESE4_FAGSY</name>
<sequence>MDESKVKDIIEWPTASSIQKFRSLHGILISFLVSGFSKAHISFSASSCFWELALLK</sequence>
<dbReference type="EMBL" id="OIVN01004278">
    <property type="protein sequence ID" value="SPD16437.1"/>
    <property type="molecule type" value="Genomic_DNA"/>
</dbReference>
<protein>
    <submittedName>
        <fullName evidence="1">Uncharacterized protein</fullName>
    </submittedName>
</protein>
<reference evidence="1" key="1">
    <citation type="submission" date="2018-02" db="EMBL/GenBank/DDBJ databases">
        <authorList>
            <person name="Cohen D.B."/>
            <person name="Kent A.D."/>
        </authorList>
    </citation>
    <scope>NUCLEOTIDE SEQUENCE</scope>
</reference>
<dbReference type="AlphaFoldDB" id="A0A2N9ESE4"/>
<accession>A0A2N9ESE4</accession>
<gene>
    <name evidence="2" type="ORF">FSB_LOCUS44319</name>
    <name evidence="1" type="ORF">FSB_LOCUS9599</name>
</gene>
<evidence type="ECO:0000313" key="1">
    <source>
        <dbReference type="EMBL" id="SPC81717.1"/>
    </source>
</evidence>
<evidence type="ECO:0000313" key="2">
    <source>
        <dbReference type="EMBL" id="SPD16437.1"/>
    </source>
</evidence>